<evidence type="ECO:0000313" key="1">
    <source>
        <dbReference type="EMBL" id="KAK6760012.1"/>
    </source>
</evidence>
<reference evidence="1 2" key="1">
    <citation type="submission" date="2023-08" db="EMBL/GenBank/DDBJ databases">
        <title>A Necator americanus chromosomal reference genome.</title>
        <authorList>
            <person name="Ilik V."/>
            <person name="Petrzelkova K.J."/>
            <person name="Pardy F."/>
            <person name="Fuh T."/>
            <person name="Niatou-Singa F.S."/>
            <person name="Gouil Q."/>
            <person name="Baker L."/>
            <person name="Ritchie M.E."/>
            <person name="Jex A.R."/>
            <person name="Gazzola D."/>
            <person name="Li H."/>
            <person name="Toshio Fujiwara R."/>
            <person name="Zhan B."/>
            <person name="Aroian R.V."/>
            <person name="Pafco B."/>
            <person name="Schwarz E.M."/>
        </authorList>
    </citation>
    <scope>NUCLEOTIDE SEQUENCE [LARGE SCALE GENOMIC DNA]</scope>
    <source>
        <strain evidence="1 2">Aroian</strain>
        <tissue evidence="1">Whole animal</tissue>
    </source>
</reference>
<gene>
    <name evidence="1" type="primary">Necator_chrX.g21673</name>
    <name evidence="1" type="ORF">RB195_021512</name>
</gene>
<organism evidence="1 2">
    <name type="scientific">Necator americanus</name>
    <name type="common">Human hookworm</name>
    <dbReference type="NCBI Taxonomy" id="51031"/>
    <lineage>
        <taxon>Eukaryota</taxon>
        <taxon>Metazoa</taxon>
        <taxon>Ecdysozoa</taxon>
        <taxon>Nematoda</taxon>
        <taxon>Chromadorea</taxon>
        <taxon>Rhabditida</taxon>
        <taxon>Rhabditina</taxon>
        <taxon>Rhabditomorpha</taxon>
        <taxon>Strongyloidea</taxon>
        <taxon>Ancylostomatidae</taxon>
        <taxon>Bunostominae</taxon>
        <taxon>Necator</taxon>
    </lineage>
</organism>
<evidence type="ECO:0008006" key="3">
    <source>
        <dbReference type="Google" id="ProtNLM"/>
    </source>
</evidence>
<accession>A0ABR1EBE8</accession>
<dbReference type="Proteomes" id="UP001303046">
    <property type="component" value="Unassembled WGS sequence"/>
</dbReference>
<protein>
    <recommendedName>
        <fullName evidence="3">PABS domain-containing protein</fullName>
    </recommendedName>
</protein>
<name>A0ABR1EBE8_NECAM</name>
<dbReference type="InterPro" id="IPR029063">
    <property type="entry name" value="SAM-dependent_MTases_sf"/>
</dbReference>
<comment type="caution">
    <text evidence="1">The sequence shown here is derived from an EMBL/GenBank/DDBJ whole genome shotgun (WGS) entry which is preliminary data.</text>
</comment>
<dbReference type="Gene3D" id="3.40.50.150">
    <property type="entry name" value="Vaccinia Virus protein VP39"/>
    <property type="match status" value="1"/>
</dbReference>
<dbReference type="EMBL" id="JAVFWL010000006">
    <property type="protein sequence ID" value="KAK6760012.1"/>
    <property type="molecule type" value="Genomic_DNA"/>
</dbReference>
<keyword evidence="2" id="KW-1185">Reference proteome</keyword>
<proteinExistence type="predicted"/>
<evidence type="ECO:0000313" key="2">
    <source>
        <dbReference type="Proteomes" id="UP001303046"/>
    </source>
</evidence>
<sequence length="249" mass="28698">MDFVTFVKRIKEVNVTMFFIDVSYNEKRALMALVEEFLADDEISEMNKILNKNDVVLLEEGKNSWLDKRMSCTTAVTWSNFNSRTWKLYKKTVRLSYARMMIAGSFFSGALDYDSGSVQNILMIGLGGGVINNYFSTMDELKLNLTAVDNDPVMKIIAEKWYEFKSTSMQRIIVDDGLRYIREANKRGERYDVLLIDVSYNEKRALMAPVEEFLADDEISEMNKILNKNGAVIVNIVTRHEDLDQADRV</sequence>
<dbReference type="SUPFAM" id="SSF53335">
    <property type="entry name" value="S-adenosyl-L-methionine-dependent methyltransferases"/>
    <property type="match status" value="1"/>
</dbReference>